<dbReference type="InterPro" id="IPR033116">
    <property type="entry name" value="TRYPSIN_SER"/>
</dbReference>
<name>A0A6P4F9B8_DRORH</name>
<feature type="chain" id="PRO_5027981281" evidence="9">
    <location>
        <begin position="17"/>
        <end position="254"/>
    </location>
</feature>
<sequence>MQTYFALLSLFGLLTGHQGTSFLLDKQCGHLNSARVVNGVNAGEKYAVWMAAIRNKSGFLCGGTLIHKPTVRPICIILNKETQQRLEYTAEQKFKAFGWGTTSDRLESEILQSITVDILDPTVCERNLLYTPVSEQICVGNPEGDTCRGDSGGPLSITVTINELFREVQHGIISVGARDCNNTSVLTRVSSYVDWIQGAINMNEDVNELPLRFESDVDEDKWLYKDCGGDTISSNLRAKITGRFFMAKGVLITN</sequence>
<organism evidence="11">
    <name type="scientific">Drosophila rhopaloa</name>
    <name type="common">Fruit fly</name>
    <dbReference type="NCBI Taxonomy" id="1041015"/>
    <lineage>
        <taxon>Eukaryota</taxon>
        <taxon>Metazoa</taxon>
        <taxon>Ecdysozoa</taxon>
        <taxon>Arthropoda</taxon>
        <taxon>Hexapoda</taxon>
        <taxon>Insecta</taxon>
        <taxon>Pterygota</taxon>
        <taxon>Neoptera</taxon>
        <taxon>Endopterygota</taxon>
        <taxon>Diptera</taxon>
        <taxon>Brachycera</taxon>
        <taxon>Muscomorpha</taxon>
        <taxon>Ephydroidea</taxon>
        <taxon>Drosophilidae</taxon>
        <taxon>Drosophila</taxon>
        <taxon>Sophophora</taxon>
    </lineage>
</organism>
<dbReference type="FunFam" id="2.40.10.10:FF:000078">
    <property type="entry name" value="Serine protease H137"/>
    <property type="match status" value="1"/>
</dbReference>
<evidence type="ECO:0000256" key="8">
    <source>
        <dbReference type="ARBA" id="ARBA00024195"/>
    </source>
</evidence>
<dbReference type="InterPro" id="IPR009003">
    <property type="entry name" value="Peptidase_S1_PA"/>
</dbReference>
<keyword evidence="1" id="KW-0645">Protease</keyword>
<dbReference type="PROSITE" id="PS00135">
    <property type="entry name" value="TRYPSIN_SER"/>
    <property type="match status" value="1"/>
</dbReference>
<keyword evidence="4" id="KW-0720">Serine protease</keyword>
<dbReference type="InterPro" id="IPR001254">
    <property type="entry name" value="Trypsin_dom"/>
</dbReference>
<dbReference type="PROSITE" id="PS50240">
    <property type="entry name" value="TRYPSIN_DOM"/>
    <property type="match status" value="1"/>
</dbReference>
<evidence type="ECO:0000256" key="7">
    <source>
        <dbReference type="ARBA" id="ARBA00023157"/>
    </source>
</evidence>
<keyword evidence="2" id="KW-0479">Metal-binding</keyword>
<keyword evidence="6" id="KW-0865">Zymogen</keyword>
<evidence type="ECO:0000259" key="10">
    <source>
        <dbReference type="PROSITE" id="PS50240"/>
    </source>
</evidence>
<dbReference type="GO" id="GO:0046872">
    <property type="term" value="F:metal ion binding"/>
    <property type="evidence" value="ECO:0007669"/>
    <property type="project" value="UniProtKB-KW"/>
</dbReference>
<reference evidence="11" key="1">
    <citation type="submission" date="2025-08" db="UniProtKB">
        <authorList>
            <consortium name="RefSeq"/>
        </authorList>
    </citation>
    <scope>IDENTIFICATION</scope>
</reference>
<dbReference type="RefSeq" id="XP_016987020.1">
    <property type="nucleotide sequence ID" value="XM_017131531.1"/>
</dbReference>
<evidence type="ECO:0000313" key="11">
    <source>
        <dbReference type="RefSeq" id="XP_016987020.1"/>
    </source>
</evidence>
<evidence type="ECO:0000256" key="5">
    <source>
        <dbReference type="ARBA" id="ARBA00022837"/>
    </source>
</evidence>
<dbReference type="Gene3D" id="2.40.10.10">
    <property type="entry name" value="Trypsin-like serine proteases"/>
    <property type="match status" value="2"/>
</dbReference>
<dbReference type="OrthoDB" id="7859025at2759"/>
<dbReference type="Pfam" id="PF00089">
    <property type="entry name" value="Trypsin"/>
    <property type="match status" value="1"/>
</dbReference>
<evidence type="ECO:0000256" key="6">
    <source>
        <dbReference type="ARBA" id="ARBA00023145"/>
    </source>
</evidence>
<dbReference type="GO" id="GO:0006508">
    <property type="term" value="P:proteolysis"/>
    <property type="evidence" value="ECO:0007669"/>
    <property type="project" value="UniProtKB-KW"/>
</dbReference>
<dbReference type="SMART" id="SM00020">
    <property type="entry name" value="Tryp_SPc"/>
    <property type="match status" value="1"/>
</dbReference>
<evidence type="ECO:0000256" key="3">
    <source>
        <dbReference type="ARBA" id="ARBA00022801"/>
    </source>
</evidence>
<keyword evidence="7" id="KW-1015">Disulfide bond</keyword>
<keyword evidence="3" id="KW-0378">Hydrolase</keyword>
<dbReference type="GO" id="GO:0004252">
    <property type="term" value="F:serine-type endopeptidase activity"/>
    <property type="evidence" value="ECO:0007669"/>
    <property type="project" value="InterPro"/>
</dbReference>
<keyword evidence="5" id="KW-0106">Calcium</keyword>
<protein>
    <submittedName>
        <fullName evidence="11">Acrosin-like</fullName>
    </submittedName>
</protein>
<evidence type="ECO:0000256" key="4">
    <source>
        <dbReference type="ARBA" id="ARBA00022825"/>
    </source>
</evidence>
<gene>
    <name evidence="11" type="primary">LOC108050041</name>
</gene>
<feature type="non-terminal residue" evidence="11">
    <location>
        <position position="254"/>
    </location>
</feature>
<dbReference type="InterPro" id="IPR043504">
    <property type="entry name" value="Peptidase_S1_PA_chymotrypsin"/>
</dbReference>
<accession>A0A6P4F9B8</accession>
<proteinExistence type="inferred from homology"/>
<feature type="domain" description="Peptidase S1" evidence="10">
    <location>
        <begin position="50"/>
        <end position="201"/>
    </location>
</feature>
<dbReference type="AlphaFoldDB" id="A0A6P4F9B8"/>
<evidence type="ECO:0000256" key="9">
    <source>
        <dbReference type="SAM" id="SignalP"/>
    </source>
</evidence>
<keyword evidence="9" id="KW-0732">Signal</keyword>
<dbReference type="InterPro" id="IPR051487">
    <property type="entry name" value="Ser/Thr_Proteases_Immune/Dev"/>
</dbReference>
<feature type="signal peptide" evidence="9">
    <location>
        <begin position="1"/>
        <end position="16"/>
    </location>
</feature>
<evidence type="ECO:0000256" key="1">
    <source>
        <dbReference type="ARBA" id="ARBA00022670"/>
    </source>
</evidence>
<dbReference type="SUPFAM" id="SSF50494">
    <property type="entry name" value="Trypsin-like serine proteases"/>
    <property type="match status" value="1"/>
</dbReference>
<dbReference type="PANTHER" id="PTHR24256">
    <property type="entry name" value="TRYPTASE-RELATED"/>
    <property type="match status" value="1"/>
</dbReference>
<comment type="similarity">
    <text evidence="8">Belongs to the peptidase S1 family. CLIP subfamily.</text>
</comment>
<evidence type="ECO:0000256" key="2">
    <source>
        <dbReference type="ARBA" id="ARBA00022723"/>
    </source>
</evidence>